<keyword evidence="3" id="KW-1185">Reference proteome</keyword>
<evidence type="ECO:0000313" key="2">
    <source>
        <dbReference type="EMBL" id="MCL9685434.1"/>
    </source>
</evidence>
<comment type="caution">
    <text evidence="2">The sequence shown here is derived from an EMBL/GenBank/DDBJ whole genome shotgun (WGS) entry which is preliminary data.</text>
</comment>
<accession>A0A9X2D2M5</accession>
<evidence type="ECO:0000256" key="1">
    <source>
        <dbReference type="SAM" id="MobiDB-lite"/>
    </source>
</evidence>
<name>A0A9X2D2M5_9GAMM</name>
<sequence length="92" mass="10579">MPKKTEQKAKTFFAPPNPKKLNNKENDELGLGIGKHTKFNIAKDEKHNSEIAIDRIKSTLKRSQKFDNLYNLEEDVLEEEKINEALSNVVLL</sequence>
<reference evidence="2" key="1">
    <citation type="submission" date="2021-11" db="EMBL/GenBank/DDBJ databases">
        <title>Legionella maioricencis sp. nov., a new species isolated from hot water samples in Mallorca.</title>
        <authorList>
            <person name="Crespi S."/>
            <person name="Drasar V."/>
            <person name="Salva-Serra F."/>
            <person name="Jaen-Luchoro D."/>
            <person name="Pineiro-Iglesias B."/>
            <person name="Aliaga F."/>
            <person name="Fernandez-Juarez V."/>
            <person name="Coll G."/>
            <person name="Moore E.R.B."/>
            <person name="Bennasar-Figueras A."/>
        </authorList>
    </citation>
    <scope>NUCLEOTIDE SEQUENCE</scope>
    <source>
        <strain evidence="2">HCPI-6</strain>
    </source>
</reference>
<gene>
    <name evidence="2" type="ORF">LOX96_15130</name>
</gene>
<evidence type="ECO:0000313" key="3">
    <source>
        <dbReference type="Proteomes" id="UP001139721"/>
    </source>
</evidence>
<dbReference type="RefSeq" id="WP_250423874.1">
    <property type="nucleotide sequence ID" value="NZ_JAJKBJ010000025.1"/>
</dbReference>
<dbReference type="EMBL" id="JAJKBJ010000025">
    <property type="protein sequence ID" value="MCL9685434.1"/>
    <property type="molecule type" value="Genomic_DNA"/>
</dbReference>
<protein>
    <submittedName>
        <fullName evidence="2">Uncharacterized protein</fullName>
    </submittedName>
</protein>
<organism evidence="2 3">
    <name type="scientific">Legionella maioricensis</name>
    <dbReference type="NCBI Taxonomy" id="2896528"/>
    <lineage>
        <taxon>Bacteria</taxon>
        <taxon>Pseudomonadati</taxon>
        <taxon>Pseudomonadota</taxon>
        <taxon>Gammaproteobacteria</taxon>
        <taxon>Legionellales</taxon>
        <taxon>Legionellaceae</taxon>
        <taxon>Legionella</taxon>
    </lineage>
</organism>
<feature type="region of interest" description="Disordered" evidence="1">
    <location>
        <begin position="1"/>
        <end position="25"/>
    </location>
</feature>
<proteinExistence type="predicted"/>
<dbReference type="Proteomes" id="UP001139721">
    <property type="component" value="Unassembled WGS sequence"/>
</dbReference>
<dbReference type="AlphaFoldDB" id="A0A9X2D2M5"/>